<dbReference type="PANTHER" id="PTHR42718">
    <property type="entry name" value="MAJOR FACILITATOR SUPERFAMILY MULTIDRUG TRANSPORTER MFSC"/>
    <property type="match status" value="1"/>
</dbReference>
<feature type="transmembrane region" description="Helical" evidence="5">
    <location>
        <begin position="267"/>
        <end position="291"/>
    </location>
</feature>
<feature type="transmembrane region" description="Helical" evidence="5">
    <location>
        <begin position="169"/>
        <end position="188"/>
    </location>
</feature>
<feature type="transmembrane region" description="Helical" evidence="5">
    <location>
        <begin position="303"/>
        <end position="321"/>
    </location>
</feature>
<dbReference type="Gene3D" id="1.20.1250.20">
    <property type="entry name" value="MFS general substrate transporter like domains"/>
    <property type="match status" value="2"/>
</dbReference>
<evidence type="ECO:0000256" key="1">
    <source>
        <dbReference type="ARBA" id="ARBA00004651"/>
    </source>
</evidence>
<dbReference type="InterPro" id="IPR011701">
    <property type="entry name" value="MFS"/>
</dbReference>
<dbReference type="InterPro" id="IPR001958">
    <property type="entry name" value="Tet-R_TetA/multi-R_MdtG-like"/>
</dbReference>
<dbReference type="Proteomes" id="UP001499854">
    <property type="component" value="Unassembled WGS sequence"/>
</dbReference>
<dbReference type="InterPro" id="IPR020846">
    <property type="entry name" value="MFS_dom"/>
</dbReference>
<organism evidence="7 8">
    <name type="scientific">Catenulispora subtropica</name>
    <dbReference type="NCBI Taxonomy" id="450798"/>
    <lineage>
        <taxon>Bacteria</taxon>
        <taxon>Bacillati</taxon>
        <taxon>Actinomycetota</taxon>
        <taxon>Actinomycetes</taxon>
        <taxon>Catenulisporales</taxon>
        <taxon>Catenulisporaceae</taxon>
        <taxon>Catenulispora</taxon>
    </lineage>
</organism>
<feature type="transmembrane region" description="Helical" evidence="5">
    <location>
        <begin position="481"/>
        <end position="501"/>
    </location>
</feature>
<evidence type="ECO:0000256" key="3">
    <source>
        <dbReference type="ARBA" id="ARBA00022989"/>
    </source>
</evidence>
<protein>
    <submittedName>
        <fullName evidence="7">DHA2 family efflux MFS transporter permease subunit</fullName>
    </submittedName>
</protein>
<proteinExistence type="predicted"/>
<evidence type="ECO:0000256" key="5">
    <source>
        <dbReference type="SAM" id="Phobius"/>
    </source>
</evidence>
<reference evidence="8" key="1">
    <citation type="journal article" date="2019" name="Int. J. Syst. Evol. Microbiol.">
        <title>The Global Catalogue of Microorganisms (GCM) 10K type strain sequencing project: providing services to taxonomists for standard genome sequencing and annotation.</title>
        <authorList>
            <consortium name="The Broad Institute Genomics Platform"/>
            <consortium name="The Broad Institute Genome Sequencing Center for Infectious Disease"/>
            <person name="Wu L."/>
            <person name="Ma J."/>
        </authorList>
    </citation>
    <scope>NUCLEOTIDE SEQUENCE [LARGE SCALE GENOMIC DNA]</scope>
    <source>
        <strain evidence="8">JCM 16013</strain>
    </source>
</reference>
<evidence type="ECO:0000256" key="4">
    <source>
        <dbReference type="ARBA" id="ARBA00023136"/>
    </source>
</evidence>
<dbReference type="PRINTS" id="PR01035">
    <property type="entry name" value="TCRTETA"/>
</dbReference>
<dbReference type="PROSITE" id="PS50850">
    <property type="entry name" value="MFS"/>
    <property type="match status" value="1"/>
</dbReference>
<feature type="transmembrane region" description="Helical" evidence="5">
    <location>
        <begin position="12"/>
        <end position="33"/>
    </location>
</feature>
<keyword evidence="8" id="KW-1185">Reference proteome</keyword>
<dbReference type="InterPro" id="IPR036259">
    <property type="entry name" value="MFS_trans_sf"/>
</dbReference>
<keyword evidence="3 5" id="KW-1133">Transmembrane helix</keyword>
<feature type="transmembrane region" description="Helical" evidence="5">
    <location>
        <begin position="400"/>
        <end position="422"/>
    </location>
</feature>
<evidence type="ECO:0000313" key="8">
    <source>
        <dbReference type="Proteomes" id="UP001499854"/>
    </source>
</evidence>
<name>A0ABP5BN77_9ACTN</name>
<keyword evidence="4 5" id="KW-0472">Membrane</keyword>
<dbReference type="Pfam" id="PF07690">
    <property type="entry name" value="MFS_1"/>
    <property type="match status" value="1"/>
</dbReference>
<evidence type="ECO:0000313" key="7">
    <source>
        <dbReference type="EMBL" id="GAA1949477.1"/>
    </source>
</evidence>
<feature type="transmembrane region" description="Helical" evidence="5">
    <location>
        <begin position="81"/>
        <end position="98"/>
    </location>
</feature>
<keyword evidence="2 5" id="KW-0812">Transmembrane</keyword>
<comment type="subcellular location">
    <subcellularLocation>
        <location evidence="1">Cell membrane</location>
        <topology evidence="1">Multi-pass membrane protein</topology>
    </subcellularLocation>
</comment>
<dbReference type="RefSeq" id="WP_344654823.1">
    <property type="nucleotide sequence ID" value="NZ_BAAAQM010000001.1"/>
</dbReference>
<dbReference type="EMBL" id="BAAAQM010000001">
    <property type="protein sequence ID" value="GAA1949477.1"/>
    <property type="molecule type" value="Genomic_DNA"/>
</dbReference>
<comment type="caution">
    <text evidence="7">The sequence shown here is derived from an EMBL/GenBank/DDBJ whole genome shotgun (WGS) entry which is preliminary data.</text>
</comment>
<dbReference type="PANTHER" id="PTHR42718:SF48">
    <property type="entry name" value="CONSERVED TWO-DOMAIN MEMBRANE PROTEIN-RELATED"/>
    <property type="match status" value="1"/>
</dbReference>
<feature type="transmembrane region" description="Helical" evidence="5">
    <location>
        <begin position="49"/>
        <end position="69"/>
    </location>
</feature>
<feature type="transmembrane region" description="Helical" evidence="5">
    <location>
        <begin position="226"/>
        <end position="246"/>
    </location>
</feature>
<accession>A0ABP5BN77</accession>
<evidence type="ECO:0000259" key="6">
    <source>
        <dbReference type="PROSITE" id="PS50850"/>
    </source>
</evidence>
<gene>
    <name evidence="7" type="ORF">GCM10009838_00670</name>
</gene>
<evidence type="ECO:0000256" key="2">
    <source>
        <dbReference type="ARBA" id="ARBA00022692"/>
    </source>
</evidence>
<sequence>MQAAGTPTTASRLPIIVGLAIAFTITVLDPLIFNLNMPRVIRDLQVPPQAIGLLSGAATLVMASAVLAAGNLGDTVGLKRLLMLGLGVVTVVDLLSAVSPGYGFLLAMRFLDGLGMAPMLGVPLALLNVSVPPEKRPAAIGLLMAFVVFLSGTVPAVTGWAVAAGSWRYLFLITPLLSLVSLGLTARYAEESPLQKGRRVDVVGVVLIGVALLGLVIGLAAAQNGVLRFVTWVPLLISAVASVVYVRHSHRAAEPALDLTLLRRGPFSVALAATLTLNFLMAGLGIVLGQFGGVVLSLSPEAIGLLYLPGTLLVAGGVTLAGRLVKKHTPRPVMITGLLILAAGGLLLAATAGPAMAVWLLVMATWLSNLGSMVTSTAVSETVLSQAPPGRSGTVASVQMAFAVTGAAFGPTVYLLLFNAFFRRHWQADAKSRGMSVAEATQTVDAVRSGMEQNPGGTGYDPNLLRQASGLDLGLDFTDGLRLTMLIVSMLPLGVALVAYFRMPRHKEPQE</sequence>
<feature type="transmembrane region" description="Helical" evidence="5">
    <location>
        <begin position="333"/>
        <end position="352"/>
    </location>
</feature>
<feature type="transmembrane region" description="Helical" evidence="5">
    <location>
        <begin position="200"/>
        <end position="220"/>
    </location>
</feature>
<feature type="domain" description="Major facilitator superfamily (MFS) profile" evidence="6">
    <location>
        <begin position="15"/>
        <end position="507"/>
    </location>
</feature>
<dbReference type="SUPFAM" id="SSF103473">
    <property type="entry name" value="MFS general substrate transporter"/>
    <property type="match status" value="1"/>
</dbReference>
<feature type="transmembrane region" description="Helical" evidence="5">
    <location>
        <begin position="139"/>
        <end position="163"/>
    </location>
</feature>
<feature type="transmembrane region" description="Helical" evidence="5">
    <location>
        <begin position="104"/>
        <end position="127"/>
    </location>
</feature>